<dbReference type="RefSeq" id="WP_154520058.1">
    <property type="nucleotide sequence ID" value="NZ_VUMT01000024.1"/>
</dbReference>
<evidence type="ECO:0000313" key="2">
    <source>
        <dbReference type="Proteomes" id="UP000482209"/>
    </source>
</evidence>
<sequence>MGKEHVSDNMDIIKKAYDILKKGYAFHNSTLCIQMSYFKGLSEEDYKRVDYKLKAIRQDYAKMLVIMNSIDRTYLAYQKNEYIPTYLSIMNNQATAELGCFIEYLFAKYRVILEYIQQILEICIPPRFDEAQASKYSQLKKSHKKYNFLLKYIAENIGEDNNLLNMEWFQSIRVERDFIIHDGATCLVFGDKENLLFKVMTTDALDKDEEIEQDTFFINDKGLVYYSRYWGLQISKLIIFSETVLGFLMNDSRMSDEAKWRLEQIQLQGKNVFVDEDGIEVKDSQDVLVDILRSIIESDR</sequence>
<dbReference type="AlphaFoldDB" id="A0A6L5Y1R6"/>
<dbReference type="EMBL" id="VUMT01000024">
    <property type="protein sequence ID" value="MSS64671.1"/>
    <property type="molecule type" value="Genomic_DNA"/>
</dbReference>
<accession>A0A6L5Y1R6</accession>
<reference evidence="1 2" key="1">
    <citation type="submission" date="2019-08" db="EMBL/GenBank/DDBJ databases">
        <title>In-depth cultivation of the pig gut microbiome towards novel bacterial diversity and tailored functional studies.</title>
        <authorList>
            <person name="Wylensek D."/>
            <person name="Hitch T.C.A."/>
            <person name="Clavel T."/>
        </authorList>
    </citation>
    <scope>NUCLEOTIDE SEQUENCE [LARGE SCALE GENOMIC DNA]</scope>
    <source>
        <strain evidence="1 2">WCA-693-APC-MOT-I</strain>
    </source>
</reference>
<name>A0A6L5Y1R6_9FIRM</name>
<protein>
    <recommendedName>
        <fullName evidence="3">Cthe-2314-like HEPN domain-containing protein</fullName>
    </recommendedName>
</protein>
<organism evidence="1 2">
    <name type="scientific">Velocimicrobium porci</name>
    <dbReference type="NCBI Taxonomy" id="2606634"/>
    <lineage>
        <taxon>Bacteria</taxon>
        <taxon>Bacillati</taxon>
        <taxon>Bacillota</taxon>
        <taxon>Clostridia</taxon>
        <taxon>Lachnospirales</taxon>
        <taxon>Lachnospiraceae</taxon>
        <taxon>Velocimicrobium</taxon>
    </lineage>
</organism>
<dbReference type="Proteomes" id="UP000482209">
    <property type="component" value="Unassembled WGS sequence"/>
</dbReference>
<gene>
    <name evidence="1" type="ORF">FYJ58_12415</name>
</gene>
<comment type="caution">
    <text evidence="1">The sequence shown here is derived from an EMBL/GenBank/DDBJ whole genome shotgun (WGS) entry which is preliminary data.</text>
</comment>
<keyword evidence="2" id="KW-1185">Reference proteome</keyword>
<proteinExistence type="predicted"/>
<evidence type="ECO:0008006" key="3">
    <source>
        <dbReference type="Google" id="ProtNLM"/>
    </source>
</evidence>
<evidence type="ECO:0000313" key="1">
    <source>
        <dbReference type="EMBL" id="MSS64671.1"/>
    </source>
</evidence>